<comment type="caution">
    <text evidence="4">The sequence shown here is derived from an EMBL/GenBank/DDBJ whole genome shotgun (WGS) entry which is preliminary data.</text>
</comment>
<keyword evidence="3" id="KW-1133">Transmembrane helix</keyword>
<keyword evidence="5" id="KW-1185">Reference proteome</keyword>
<evidence type="ECO:0000256" key="2">
    <source>
        <dbReference type="ARBA" id="ARBA00012176"/>
    </source>
</evidence>
<keyword evidence="3" id="KW-0812">Transmembrane</keyword>
<evidence type="ECO:0000256" key="1">
    <source>
        <dbReference type="ARBA" id="ARBA00006066"/>
    </source>
</evidence>
<dbReference type="EMBL" id="JAOYFB010000036">
    <property type="protein sequence ID" value="KAK4018126.1"/>
    <property type="molecule type" value="Genomic_DNA"/>
</dbReference>
<protein>
    <recommendedName>
        <fullName evidence="2">N-acetylglucosaminylphosphatidylinositol deacetylase</fullName>
        <ecNumber evidence="2">3.5.1.89</ecNumber>
    </recommendedName>
</protein>
<feature type="transmembrane region" description="Helical" evidence="3">
    <location>
        <begin position="47"/>
        <end position="72"/>
    </location>
</feature>
<keyword evidence="3" id="KW-0472">Membrane</keyword>
<dbReference type="EC" id="3.5.1.89" evidence="2"/>
<gene>
    <name evidence="4" type="ORF">OUZ56_000195</name>
</gene>
<dbReference type="PANTHER" id="PTHR12993:SF11">
    <property type="entry name" value="N-ACETYLGLUCOSAMINYL-PHOSPHATIDYLINOSITOL DE-N-ACETYLASE"/>
    <property type="match status" value="1"/>
</dbReference>
<comment type="similarity">
    <text evidence="1">Belongs to the PIGL family.</text>
</comment>
<evidence type="ECO:0000256" key="3">
    <source>
        <dbReference type="SAM" id="Phobius"/>
    </source>
</evidence>
<dbReference type="PANTHER" id="PTHR12993">
    <property type="entry name" value="N-ACETYLGLUCOSAMINYL-PHOSPHATIDYLINOSITOL DE-N-ACETYLASE-RELATED"/>
    <property type="match status" value="1"/>
</dbReference>
<sequence length="313" mass="36290">MFFSTYFLKMTKSMHVVVCSIVYKICVLNSRRTLRGSPTNLRFATQIVIMCWYLLLIFGIWIFVSFLTYRYLIQKKNLFQKEVFFKKPSNVLFVIAHPDDECMFFGPSITAMVQPSLSNSSSRRKQAKDVYILCLSDGNANGLGEARREELKKSCKILGLADSNVLIHNGPVFFEDSQNSVWDSKAVADTLHLYIKKLNIDSIITFDKDGISGHLNHKSIYHGVLQLMKNSKRRVAVRVFILETVSVLRKYLGFIDSVFIKPNALICTSDWINRTNIQNAMAAHKSQYVWFRRLYITFSRYLFFNTFIPLEIY</sequence>
<organism evidence="4 5">
    <name type="scientific">Daphnia magna</name>
    <dbReference type="NCBI Taxonomy" id="35525"/>
    <lineage>
        <taxon>Eukaryota</taxon>
        <taxon>Metazoa</taxon>
        <taxon>Ecdysozoa</taxon>
        <taxon>Arthropoda</taxon>
        <taxon>Crustacea</taxon>
        <taxon>Branchiopoda</taxon>
        <taxon>Diplostraca</taxon>
        <taxon>Cladocera</taxon>
        <taxon>Anomopoda</taxon>
        <taxon>Daphniidae</taxon>
        <taxon>Daphnia</taxon>
    </lineage>
</organism>
<dbReference type="InterPro" id="IPR024078">
    <property type="entry name" value="LmbE-like_dom_sf"/>
</dbReference>
<dbReference type="Proteomes" id="UP001234178">
    <property type="component" value="Unassembled WGS sequence"/>
</dbReference>
<accession>A0ABQ9ZYZ2</accession>
<evidence type="ECO:0000313" key="5">
    <source>
        <dbReference type="Proteomes" id="UP001234178"/>
    </source>
</evidence>
<dbReference type="SUPFAM" id="SSF102588">
    <property type="entry name" value="LmbE-like"/>
    <property type="match status" value="1"/>
</dbReference>
<dbReference type="Pfam" id="PF02585">
    <property type="entry name" value="PIG-L"/>
    <property type="match status" value="1"/>
</dbReference>
<proteinExistence type="inferred from homology"/>
<dbReference type="InterPro" id="IPR003737">
    <property type="entry name" value="GlcNAc_PI_deacetylase-related"/>
</dbReference>
<name>A0ABQ9ZYZ2_9CRUS</name>
<dbReference type="Gene3D" id="3.40.50.10320">
    <property type="entry name" value="LmbE-like"/>
    <property type="match status" value="1"/>
</dbReference>
<reference evidence="4 5" key="1">
    <citation type="journal article" date="2023" name="Nucleic Acids Res.">
        <title>The hologenome of Daphnia magna reveals possible DNA methylation and microbiome-mediated evolution of the host genome.</title>
        <authorList>
            <person name="Chaturvedi A."/>
            <person name="Li X."/>
            <person name="Dhandapani V."/>
            <person name="Marshall H."/>
            <person name="Kissane S."/>
            <person name="Cuenca-Cambronero M."/>
            <person name="Asole G."/>
            <person name="Calvet F."/>
            <person name="Ruiz-Romero M."/>
            <person name="Marangio P."/>
            <person name="Guigo R."/>
            <person name="Rago D."/>
            <person name="Mirbahai L."/>
            <person name="Eastwood N."/>
            <person name="Colbourne J.K."/>
            <person name="Zhou J."/>
            <person name="Mallon E."/>
            <person name="Orsini L."/>
        </authorList>
    </citation>
    <scope>NUCLEOTIDE SEQUENCE [LARGE SCALE GENOMIC DNA]</scope>
    <source>
        <strain evidence="4">LRV0_1</strain>
    </source>
</reference>
<evidence type="ECO:0000313" key="4">
    <source>
        <dbReference type="EMBL" id="KAK4018126.1"/>
    </source>
</evidence>